<sequence>MEMETGKVVVEKVGGKSRVTRCFSKYPVKFIIPNKVSLSLNPKSILFTCIYRKGEPFCSLICLYEQVLLNDFFFCLFYSIFI</sequence>
<evidence type="ECO:0000313" key="1">
    <source>
        <dbReference type="EMBL" id="MBW90857.1"/>
    </source>
</evidence>
<organism evidence="1">
    <name type="scientific">Rhizophora mucronata</name>
    <name type="common">Asiatic mangrove</name>
    <dbReference type="NCBI Taxonomy" id="61149"/>
    <lineage>
        <taxon>Eukaryota</taxon>
        <taxon>Viridiplantae</taxon>
        <taxon>Streptophyta</taxon>
        <taxon>Embryophyta</taxon>
        <taxon>Tracheophyta</taxon>
        <taxon>Spermatophyta</taxon>
        <taxon>Magnoliopsida</taxon>
        <taxon>eudicotyledons</taxon>
        <taxon>Gunneridae</taxon>
        <taxon>Pentapetalae</taxon>
        <taxon>rosids</taxon>
        <taxon>fabids</taxon>
        <taxon>Malpighiales</taxon>
        <taxon>Rhizophoraceae</taxon>
        <taxon>Rhizophora</taxon>
    </lineage>
</organism>
<dbReference type="AlphaFoldDB" id="A0A2P2JBR3"/>
<protein>
    <submittedName>
        <fullName evidence="1">Uncharacterized protein</fullName>
    </submittedName>
</protein>
<accession>A0A2P2JBR3</accession>
<dbReference type="EMBL" id="GGEC01010374">
    <property type="protein sequence ID" value="MBW90857.1"/>
    <property type="molecule type" value="Transcribed_RNA"/>
</dbReference>
<proteinExistence type="predicted"/>
<reference evidence="1" key="1">
    <citation type="submission" date="2018-02" db="EMBL/GenBank/DDBJ databases">
        <title>Rhizophora mucronata_Transcriptome.</title>
        <authorList>
            <person name="Meera S.P."/>
            <person name="Sreeshan A."/>
            <person name="Augustine A."/>
        </authorList>
    </citation>
    <scope>NUCLEOTIDE SEQUENCE</scope>
    <source>
        <tissue evidence="1">Leaf</tissue>
    </source>
</reference>
<name>A0A2P2JBR3_RHIMU</name>